<sequence>MSFGFGIGDFLAVIGLATRIRKEFVGAPQECRAISDELKSLSVLLLDIEVDMTNSDMGIDQAERLKILVEGSQAVLRDLEAFSDKYVVMESNANSRVDRAWKRFKFDTQEVDKLRARLISNVSMLRAFSERHIKEGLVQMVRHFDNQKRQQILDWVSKDNHTAKQNHLLRHRLVGSRRWLLESLQWKEWMNSRGCTLYCPGIPGSGKTYTAAIVIEKLQKLSQVNGGMAVAFVFCDYQRQEENLHELLARSLLRTLLEQLDMVPQSLTHLYDTCMRSGNDLNADEVYAHLKIVTSQIPSTTLVVDALDELELASRNLLVANLHKLQAEAKVNLFFTSRKLSEIETLFLRAWKVEVTATLDDVQSYLADHMKLLPGFVQRNNALQDEIQDAVIKAADGMFLLAELYLEPLKDKKSPKAIRASLGSLSGRSASYEKAYRDAMVRIQAKGEDRFTLAKTTLLILTQARRPLRAMELCHALGVEASEFDPEDVPDIEDVLSNCTGLVTYHVESDVVQLVHRSTKEYFEACRAEWFPDAAVVMRDICIAYQHAGDAAADGRATEAEFPFLDYVNKYAGWHQAQVVNENAEKALAR</sequence>
<evidence type="ECO:0000256" key="1">
    <source>
        <dbReference type="ARBA" id="ARBA00022737"/>
    </source>
</evidence>
<dbReference type="InterPro" id="IPR056884">
    <property type="entry name" value="NPHP3-like_N"/>
</dbReference>
<dbReference type="Proteomes" id="UP000256645">
    <property type="component" value="Unassembled WGS sequence"/>
</dbReference>
<dbReference type="PANTHER" id="PTHR10039:SF15">
    <property type="entry name" value="NACHT DOMAIN-CONTAINING PROTEIN"/>
    <property type="match status" value="1"/>
</dbReference>
<evidence type="ECO:0000313" key="4">
    <source>
        <dbReference type="Proteomes" id="UP000256645"/>
    </source>
</evidence>
<dbReference type="InterPro" id="IPR027417">
    <property type="entry name" value="P-loop_NTPase"/>
</dbReference>
<dbReference type="AlphaFoldDB" id="A0A3D8SHK4"/>
<gene>
    <name evidence="3" type="ORF">BP6252_02828</name>
</gene>
<name>A0A3D8SHK4_9HELO</name>
<accession>A0A3D8SHK4</accession>
<evidence type="ECO:0000259" key="2">
    <source>
        <dbReference type="Pfam" id="PF24883"/>
    </source>
</evidence>
<proteinExistence type="predicted"/>
<dbReference type="SUPFAM" id="SSF52540">
    <property type="entry name" value="P-loop containing nucleoside triphosphate hydrolases"/>
    <property type="match status" value="1"/>
</dbReference>
<dbReference type="Pfam" id="PF24883">
    <property type="entry name" value="NPHP3_N"/>
    <property type="match status" value="1"/>
</dbReference>
<protein>
    <recommendedName>
        <fullName evidence="2">Nephrocystin 3-like N-terminal domain-containing protein</fullName>
    </recommendedName>
</protein>
<keyword evidence="1" id="KW-0677">Repeat</keyword>
<organism evidence="3 4">
    <name type="scientific">Coleophoma cylindrospora</name>
    <dbReference type="NCBI Taxonomy" id="1849047"/>
    <lineage>
        <taxon>Eukaryota</taxon>
        <taxon>Fungi</taxon>
        <taxon>Dikarya</taxon>
        <taxon>Ascomycota</taxon>
        <taxon>Pezizomycotina</taxon>
        <taxon>Leotiomycetes</taxon>
        <taxon>Helotiales</taxon>
        <taxon>Dermateaceae</taxon>
        <taxon>Coleophoma</taxon>
    </lineage>
</organism>
<comment type="caution">
    <text evidence="3">The sequence shown here is derived from an EMBL/GenBank/DDBJ whole genome shotgun (WGS) entry which is preliminary data.</text>
</comment>
<dbReference type="Gene3D" id="3.40.50.300">
    <property type="entry name" value="P-loop containing nucleotide triphosphate hydrolases"/>
    <property type="match status" value="1"/>
</dbReference>
<dbReference type="EMBL" id="PDLM01000002">
    <property type="protein sequence ID" value="RDW85238.1"/>
    <property type="molecule type" value="Genomic_DNA"/>
</dbReference>
<feature type="domain" description="Nephrocystin 3-like N-terminal" evidence="2">
    <location>
        <begin position="175"/>
        <end position="338"/>
    </location>
</feature>
<dbReference type="STRING" id="1849047.A0A3D8SHK4"/>
<dbReference type="OrthoDB" id="195446at2759"/>
<keyword evidence="4" id="KW-1185">Reference proteome</keyword>
<dbReference type="PANTHER" id="PTHR10039">
    <property type="entry name" value="AMELOGENIN"/>
    <property type="match status" value="1"/>
</dbReference>
<evidence type="ECO:0000313" key="3">
    <source>
        <dbReference type="EMBL" id="RDW85238.1"/>
    </source>
</evidence>
<reference evidence="3 4" key="1">
    <citation type="journal article" date="2018" name="IMA Fungus">
        <title>IMA Genome-F 9: Draft genome sequence of Annulohypoxylon stygium, Aspergillus mulundensis, Berkeleyomyces basicola (syn. Thielaviopsis basicola), Ceratocystis smalleyi, two Cercospora beticola strains, Coleophoma cylindrospora, Fusarium fracticaudum, Phialophora cf. hyalina, and Morchella septimelata.</title>
        <authorList>
            <person name="Wingfield B.D."/>
            <person name="Bills G.F."/>
            <person name="Dong Y."/>
            <person name="Huang W."/>
            <person name="Nel W.J."/>
            <person name="Swalarsk-Parry B.S."/>
            <person name="Vaghefi N."/>
            <person name="Wilken P.M."/>
            <person name="An Z."/>
            <person name="de Beer Z.W."/>
            <person name="De Vos L."/>
            <person name="Chen L."/>
            <person name="Duong T.A."/>
            <person name="Gao Y."/>
            <person name="Hammerbacher A."/>
            <person name="Kikkert J.R."/>
            <person name="Li Y."/>
            <person name="Li H."/>
            <person name="Li K."/>
            <person name="Li Q."/>
            <person name="Liu X."/>
            <person name="Ma X."/>
            <person name="Naidoo K."/>
            <person name="Pethybridge S.J."/>
            <person name="Sun J."/>
            <person name="Steenkamp E.T."/>
            <person name="van der Nest M.A."/>
            <person name="van Wyk S."/>
            <person name="Wingfield M.J."/>
            <person name="Xiong C."/>
            <person name="Yue Q."/>
            <person name="Zhang X."/>
        </authorList>
    </citation>
    <scope>NUCLEOTIDE SEQUENCE [LARGE SCALE GENOMIC DNA]</scope>
    <source>
        <strain evidence="3 4">BP6252</strain>
    </source>
</reference>